<dbReference type="GO" id="GO:0022857">
    <property type="term" value="F:transmembrane transporter activity"/>
    <property type="evidence" value="ECO:0007669"/>
    <property type="project" value="InterPro"/>
</dbReference>
<dbReference type="PROSITE" id="PS50850">
    <property type="entry name" value="MFS"/>
    <property type="match status" value="1"/>
</dbReference>
<evidence type="ECO:0000256" key="1">
    <source>
        <dbReference type="ARBA" id="ARBA00004141"/>
    </source>
</evidence>
<dbReference type="AlphaFoldDB" id="A0A6P7F2Y8"/>
<keyword evidence="5 6" id="KW-0472">Membrane</keyword>
<feature type="transmembrane region" description="Helical" evidence="6">
    <location>
        <begin position="152"/>
        <end position="175"/>
    </location>
</feature>
<dbReference type="Pfam" id="PF07690">
    <property type="entry name" value="MFS_1"/>
    <property type="match status" value="2"/>
</dbReference>
<protein>
    <submittedName>
        <fullName evidence="10">Synaptic vesicle glycoprotein 2B-like</fullName>
    </submittedName>
</protein>
<keyword evidence="9" id="KW-1185">Reference proteome</keyword>
<feature type="transmembrane region" description="Helical" evidence="6">
    <location>
        <begin position="465"/>
        <end position="488"/>
    </location>
</feature>
<organism evidence="10">
    <name type="scientific">Diabrotica virgifera virgifera</name>
    <name type="common">western corn rootworm</name>
    <dbReference type="NCBI Taxonomy" id="50390"/>
    <lineage>
        <taxon>Eukaryota</taxon>
        <taxon>Metazoa</taxon>
        <taxon>Ecdysozoa</taxon>
        <taxon>Arthropoda</taxon>
        <taxon>Hexapoda</taxon>
        <taxon>Insecta</taxon>
        <taxon>Pterygota</taxon>
        <taxon>Neoptera</taxon>
        <taxon>Endopterygota</taxon>
        <taxon>Coleoptera</taxon>
        <taxon>Polyphaga</taxon>
        <taxon>Cucujiformia</taxon>
        <taxon>Chrysomeloidea</taxon>
        <taxon>Chrysomelidae</taxon>
        <taxon>Galerucinae</taxon>
        <taxon>Diabroticina</taxon>
        <taxon>Diabroticites</taxon>
        <taxon>Diabrotica</taxon>
    </lineage>
</organism>
<dbReference type="InterPro" id="IPR011701">
    <property type="entry name" value="MFS"/>
</dbReference>
<evidence type="ECO:0000256" key="4">
    <source>
        <dbReference type="ARBA" id="ARBA00022989"/>
    </source>
</evidence>
<evidence type="ECO:0000256" key="2">
    <source>
        <dbReference type="ARBA" id="ARBA00022448"/>
    </source>
</evidence>
<gene>
    <name evidence="10" type="primary">LOC114325774</name>
</gene>
<sequence length="526" mass="58364">MAKGMVPGDKTFEEAVTLTGFGKFNLFLLLATGGSLMCVIVETMSAMFITPAAQCDLNLSLGDKGILYAISFFGVVSGSHLWGYLADTTGRKRVTIISLIISSLLSIICSIVSEVWLFILLRYFNGFFIAGSSAIIYAYAGEFHDNRYRPKVVSWIATFVAFGNIYLPGMAWAILPQDWSLDLPVLNAHFRPWRLLMIIYALPSLVSVVLVSLLPESPKYLMTKGRSEEAMEVLRKIFVINSGKSGDEYPVKSILWINENTVQHKDNEGILSSMWNQTVPLFRRTHFLKTVMVCYLQFAIFLTTSFVMMWYPQILNSMNELGQTVPENEVTMCKAILYDESNENNSTDIFAERLLSVEYKKARALSSTICHDNVNEEVFFVSLMIGFLYAVCYISIGTVINLAGPRKLLIGFISVTTVAGICAQLISSYTYVQISLGIFLMAATGVGIVNAIVVDLYPTEIRGMALAVSLMFGRFGAMTGSNIAGYIFFNLCDYAFYIITALHVVVIIVIILLPSQKPIGQKKGPI</sequence>
<dbReference type="KEGG" id="dvv:114325774"/>
<dbReference type="EnsemblMetazoa" id="XM_028273905.1">
    <property type="protein sequence ID" value="XP_028129706.1"/>
    <property type="gene ID" value="LOC114325774"/>
</dbReference>
<dbReference type="PANTHER" id="PTHR23511:SF35">
    <property type="entry name" value="MAJOR FACILITATOR SUPERFAMILY (MFS) PROFILE DOMAIN-CONTAINING PROTEIN"/>
    <property type="match status" value="1"/>
</dbReference>
<evidence type="ECO:0000259" key="7">
    <source>
        <dbReference type="PROSITE" id="PS50850"/>
    </source>
</evidence>
<feature type="transmembrane region" description="Helical" evidence="6">
    <location>
        <begin position="292"/>
        <end position="311"/>
    </location>
</feature>
<feature type="transmembrane region" description="Helical" evidence="6">
    <location>
        <begin position="195"/>
        <end position="214"/>
    </location>
</feature>
<feature type="transmembrane region" description="Helical" evidence="6">
    <location>
        <begin position="96"/>
        <end position="117"/>
    </location>
</feature>
<dbReference type="InterPro" id="IPR036259">
    <property type="entry name" value="MFS_trans_sf"/>
</dbReference>
<feature type="domain" description="Major facilitator superfamily (MFS) profile" evidence="7">
    <location>
        <begin position="26"/>
        <end position="518"/>
    </location>
</feature>
<dbReference type="InParanoid" id="A0A6P7F2Y8"/>
<reference evidence="10" key="1">
    <citation type="submission" date="2025-04" db="UniProtKB">
        <authorList>
            <consortium name="RefSeq"/>
        </authorList>
    </citation>
    <scope>IDENTIFICATION</scope>
    <source>
        <tissue evidence="10">Whole insect</tissue>
    </source>
</reference>
<dbReference type="GeneID" id="114325774"/>
<evidence type="ECO:0000313" key="9">
    <source>
        <dbReference type="Proteomes" id="UP001652700"/>
    </source>
</evidence>
<feature type="transmembrane region" description="Helical" evidence="6">
    <location>
        <begin position="26"/>
        <end position="53"/>
    </location>
</feature>
<name>A0A6P7F2Y8_DIAVI</name>
<feature type="transmembrane region" description="Helical" evidence="6">
    <location>
        <begin position="408"/>
        <end position="426"/>
    </location>
</feature>
<feature type="transmembrane region" description="Helical" evidence="6">
    <location>
        <begin position="494"/>
        <end position="513"/>
    </location>
</feature>
<proteinExistence type="predicted"/>
<feature type="transmembrane region" description="Helical" evidence="6">
    <location>
        <begin position="65"/>
        <end position="84"/>
    </location>
</feature>
<evidence type="ECO:0000313" key="10">
    <source>
        <dbReference type="RefSeq" id="XP_028129706.1"/>
    </source>
</evidence>
<dbReference type="OrthoDB" id="10262656at2759"/>
<keyword evidence="4 6" id="KW-1133">Transmembrane helix</keyword>
<evidence type="ECO:0000256" key="3">
    <source>
        <dbReference type="ARBA" id="ARBA00022692"/>
    </source>
</evidence>
<evidence type="ECO:0000256" key="5">
    <source>
        <dbReference type="ARBA" id="ARBA00023136"/>
    </source>
</evidence>
<feature type="transmembrane region" description="Helical" evidence="6">
    <location>
        <begin position="123"/>
        <end position="140"/>
    </location>
</feature>
<dbReference type="SUPFAM" id="SSF103473">
    <property type="entry name" value="MFS general substrate transporter"/>
    <property type="match status" value="1"/>
</dbReference>
<keyword evidence="3 6" id="KW-0812">Transmembrane</keyword>
<dbReference type="InterPro" id="IPR020846">
    <property type="entry name" value="MFS_dom"/>
</dbReference>
<feature type="transmembrane region" description="Helical" evidence="6">
    <location>
        <begin position="432"/>
        <end position="453"/>
    </location>
</feature>
<evidence type="ECO:0000256" key="6">
    <source>
        <dbReference type="SAM" id="Phobius"/>
    </source>
</evidence>
<dbReference type="PANTHER" id="PTHR23511">
    <property type="entry name" value="SYNAPTIC VESICLE GLYCOPROTEIN 2"/>
    <property type="match status" value="1"/>
</dbReference>
<reference evidence="8" key="2">
    <citation type="submission" date="2025-05" db="UniProtKB">
        <authorList>
            <consortium name="EnsemblMetazoa"/>
        </authorList>
    </citation>
    <scope>IDENTIFICATION</scope>
</reference>
<dbReference type="Gene3D" id="1.20.1250.20">
    <property type="entry name" value="MFS general substrate transporter like domains"/>
    <property type="match status" value="1"/>
</dbReference>
<evidence type="ECO:0000313" key="8">
    <source>
        <dbReference type="EnsemblMetazoa" id="XP_028129706.1"/>
    </source>
</evidence>
<dbReference type="Proteomes" id="UP001652700">
    <property type="component" value="Unplaced"/>
</dbReference>
<dbReference type="GO" id="GO:0016020">
    <property type="term" value="C:membrane"/>
    <property type="evidence" value="ECO:0007669"/>
    <property type="project" value="UniProtKB-SubCell"/>
</dbReference>
<accession>A0A6P7F2Y8</accession>
<dbReference type="RefSeq" id="XP_028129706.1">
    <property type="nucleotide sequence ID" value="XM_028273905.1"/>
</dbReference>
<comment type="subcellular location">
    <subcellularLocation>
        <location evidence="1">Membrane</location>
        <topology evidence="1">Multi-pass membrane protein</topology>
    </subcellularLocation>
</comment>
<feature type="transmembrane region" description="Helical" evidence="6">
    <location>
        <begin position="378"/>
        <end position="396"/>
    </location>
</feature>
<keyword evidence="2" id="KW-0813">Transport</keyword>